<dbReference type="PROSITE" id="PS00595">
    <property type="entry name" value="AA_TRANSFER_CLASS_5"/>
    <property type="match status" value="1"/>
</dbReference>
<dbReference type="Proteomes" id="UP001594351">
    <property type="component" value="Unassembled WGS sequence"/>
</dbReference>
<dbReference type="PROSITE" id="PS00932">
    <property type="entry name" value="MOLYBDOPTERIN_PROK_3"/>
    <property type="match status" value="1"/>
</dbReference>
<gene>
    <name evidence="13" type="ORF">ACFL27_07210</name>
</gene>
<dbReference type="Pfam" id="PF00384">
    <property type="entry name" value="Molybdopterin"/>
    <property type="match status" value="1"/>
</dbReference>
<sequence length="1137" mass="124762">MNKSGLNAPTERPALCGICPAACWVLVTYDAQGKIDTVRPDDSSQFGAICKLGEQSRDIVYSKDRLLYPLRRKGPKGTYQFERITWDEAFVALVENLQKVKAESGPEATAIYTGRGSFELALCDVYQPEGVAVSSASSVLFPFGSPNTLGVGALCYVSFAMIAPHVTMGGMLITMFSDIENAELIVVWGANPATDCPPLDLQRIVKARRQGAQVVVIDPRRTMTAQLTEAEWIPIRPGTDGALALGLCQVLIEEELYDEPFVKKWVRGFDDFARYVQHFRPQEVENITGIPADTVRSLAKRIYEAHGAAPVMYTGLEYSDSGVQAIRATFVLWALAGQLDVPGGRCFTMPQNHFRINRERLIANPDVRKALGRDRFPVYSSYRGESHAIALPEAVLDANPYQVRSLIILGGSIITSWPQPAVWKKTLNALDFLVCIDRQLTADAAFADIVLPATTNYEIESYMVYGPLFRIREKIIEPVGEARNDFFILAELAARLGYGHLYPQNEEELLQYVLQGSGFTVAQVRESGGIVQIPTVMMQYKKWEKGLLRSDGQTGFETPSTLFEISSSILEEHGYDPLPLYTEPHEGPLNQPTLAQKFPLVFNSGARVTSDFRSQHHGVPALIKERPEPTVTIHTTDATVRGIKNGDRVLVESPRGQVSMRAFVTDNIVSGTIDANMGGGGPVGPAAWQQCNVNELTDLQRFDPISGFPIYKALLCDVVKADGESSRVEISSGEYTSIKDDEPDRAAGEDIFQRIYLDHNATTPIHPDVKLAMSQAMDLVPGNPSSIYEEGRNARTAMDQARRKIAQLLNCTARRIIFTGCGSEANNFAIKGVAFSNANRKNHIITSTVEHPSVLATCRWLETQGFRITYLPVDRTGRVDPDQVLKAISPRTCLVTIMMANNETGTIQPIADISRVAREHDLIFHTDCVQAAGKIPLDMQALDVDLATISGHKFHGPKGVGALFVRKDVTLEGLVHGGKQENGLRAGTENIIGIVGFGKASELAVQRLPLMKQVRELSDTLKAGISRIIPGARLNGHETERLPNTLNFHIPGMRGESVVLALDRLGISLSSGSACRAGSPDPSHALLALGLTQEQAHCSIRLSLGLGNNFSEIERVLTMFKEVIENSKSIIRFVPCR</sequence>
<evidence type="ECO:0000256" key="9">
    <source>
        <dbReference type="RuleBase" id="RU004504"/>
    </source>
</evidence>
<evidence type="ECO:0000256" key="1">
    <source>
        <dbReference type="ARBA" id="ARBA00001933"/>
    </source>
</evidence>
<dbReference type="PANTHER" id="PTHR11601:SF34">
    <property type="entry name" value="CYSTEINE DESULFURASE"/>
    <property type="match status" value="1"/>
</dbReference>
<dbReference type="InterPro" id="IPR015422">
    <property type="entry name" value="PyrdxlP-dep_Trfase_small"/>
</dbReference>
<name>A0ABV6YUW1_UNCC1</name>
<evidence type="ECO:0000259" key="12">
    <source>
        <dbReference type="Pfam" id="PF01568"/>
    </source>
</evidence>
<evidence type="ECO:0000256" key="6">
    <source>
        <dbReference type="ARBA" id="ARBA00023004"/>
    </source>
</evidence>
<dbReference type="InterPro" id="IPR006657">
    <property type="entry name" value="MoPterin_dinucl-bd_dom"/>
</dbReference>
<evidence type="ECO:0000256" key="2">
    <source>
        <dbReference type="ARBA" id="ARBA00006490"/>
    </source>
</evidence>
<proteinExistence type="inferred from homology"/>
<protein>
    <recommendedName>
        <fullName evidence="3">cysteine desulfurase</fullName>
        <ecNumber evidence="3">2.8.1.7</ecNumber>
    </recommendedName>
</protein>
<dbReference type="Gene3D" id="3.40.228.10">
    <property type="entry name" value="Dimethylsulfoxide Reductase, domain 2"/>
    <property type="match status" value="1"/>
</dbReference>
<dbReference type="Gene3D" id="3.40.50.740">
    <property type="match status" value="1"/>
</dbReference>
<keyword evidence="13" id="KW-0808">Transferase</keyword>
<feature type="domain" description="Aminotransferase class V" evidence="10">
    <location>
        <begin position="755"/>
        <end position="1116"/>
    </location>
</feature>
<dbReference type="PANTHER" id="PTHR11601">
    <property type="entry name" value="CYSTEINE DESULFURYLASE FAMILY MEMBER"/>
    <property type="match status" value="1"/>
</dbReference>
<dbReference type="SUPFAM" id="SSF50692">
    <property type="entry name" value="ADC-like"/>
    <property type="match status" value="1"/>
</dbReference>
<keyword evidence="14" id="KW-1185">Reference proteome</keyword>
<dbReference type="Gene3D" id="2.20.25.90">
    <property type="entry name" value="ADC-like domains"/>
    <property type="match status" value="1"/>
</dbReference>
<comment type="cofactor">
    <cofactor evidence="1 9">
        <name>pyridoxal 5'-phosphate</name>
        <dbReference type="ChEBI" id="CHEBI:597326"/>
    </cofactor>
</comment>
<evidence type="ECO:0000256" key="4">
    <source>
        <dbReference type="ARBA" id="ARBA00022723"/>
    </source>
</evidence>
<dbReference type="InterPro" id="IPR015424">
    <property type="entry name" value="PyrdxlP-dep_Trfase"/>
</dbReference>
<evidence type="ECO:0000313" key="13">
    <source>
        <dbReference type="EMBL" id="MFC1849962.1"/>
    </source>
</evidence>
<dbReference type="InterPro" id="IPR037949">
    <property type="entry name" value="MopB_CT_Acetylene-hydratase"/>
</dbReference>
<organism evidence="13 14">
    <name type="scientific">candidate division CSSED10-310 bacterium</name>
    <dbReference type="NCBI Taxonomy" id="2855610"/>
    <lineage>
        <taxon>Bacteria</taxon>
        <taxon>Bacteria division CSSED10-310</taxon>
    </lineage>
</organism>
<dbReference type="Gene3D" id="1.10.260.50">
    <property type="match status" value="1"/>
</dbReference>
<evidence type="ECO:0000256" key="3">
    <source>
        <dbReference type="ARBA" id="ARBA00012239"/>
    </source>
</evidence>
<evidence type="ECO:0000256" key="7">
    <source>
        <dbReference type="ARBA" id="ARBA00023014"/>
    </source>
</evidence>
<dbReference type="SUPFAM" id="SSF53706">
    <property type="entry name" value="Formate dehydrogenase/DMSO reductase, domains 1-3"/>
    <property type="match status" value="1"/>
</dbReference>
<feature type="domain" description="Molybdopterin oxidoreductase" evidence="11">
    <location>
        <begin position="65"/>
        <end position="494"/>
    </location>
</feature>
<evidence type="ECO:0000259" key="10">
    <source>
        <dbReference type="Pfam" id="PF00266"/>
    </source>
</evidence>
<reference evidence="13 14" key="1">
    <citation type="submission" date="2024-09" db="EMBL/GenBank/DDBJ databases">
        <title>Laminarin stimulates single cell rates of sulfate reduction while oxygen inhibits transcriptomic activity in coastal marine sediment.</title>
        <authorList>
            <person name="Lindsay M."/>
            <person name="Orcutt B."/>
            <person name="Emerson D."/>
            <person name="Stepanauskas R."/>
            <person name="D'Angelo T."/>
        </authorList>
    </citation>
    <scope>NUCLEOTIDE SEQUENCE [LARGE SCALE GENOMIC DNA]</scope>
    <source>
        <strain evidence="13">SAG AM-311-K15</strain>
    </source>
</reference>
<comment type="similarity">
    <text evidence="2">Belongs to the class-V pyridoxal-phosphate-dependent aminotransferase family. NifS/IscS subfamily.</text>
</comment>
<dbReference type="CDD" id="cd02781">
    <property type="entry name" value="MopB_CT_Acetylene-hydratase"/>
    <property type="match status" value="1"/>
</dbReference>
<keyword evidence="7" id="KW-0411">Iron-sulfur</keyword>
<evidence type="ECO:0000313" key="14">
    <source>
        <dbReference type="Proteomes" id="UP001594351"/>
    </source>
</evidence>
<evidence type="ECO:0000256" key="8">
    <source>
        <dbReference type="ARBA" id="ARBA00050776"/>
    </source>
</evidence>
<dbReference type="InterPro" id="IPR015421">
    <property type="entry name" value="PyrdxlP-dep_Trfase_major"/>
</dbReference>
<dbReference type="GO" id="GO:0008483">
    <property type="term" value="F:transaminase activity"/>
    <property type="evidence" value="ECO:0007669"/>
    <property type="project" value="UniProtKB-KW"/>
</dbReference>
<dbReference type="EC" id="2.8.1.7" evidence="3"/>
<dbReference type="Gene3D" id="2.40.40.20">
    <property type="match status" value="1"/>
</dbReference>
<evidence type="ECO:0000256" key="5">
    <source>
        <dbReference type="ARBA" id="ARBA00022898"/>
    </source>
</evidence>
<keyword evidence="5" id="KW-0663">Pyridoxal phosphate</keyword>
<dbReference type="Pfam" id="PF01568">
    <property type="entry name" value="Molydop_binding"/>
    <property type="match status" value="1"/>
</dbReference>
<dbReference type="InterPro" id="IPR006655">
    <property type="entry name" value="Mopterin_OxRdtase_prok_CS"/>
</dbReference>
<keyword evidence="6" id="KW-0408">Iron</keyword>
<dbReference type="Gene3D" id="3.40.640.10">
    <property type="entry name" value="Type I PLP-dependent aspartate aminotransferase-like (Major domain)"/>
    <property type="match status" value="1"/>
</dbReference>
<accession>A0ABV6YUW1</accession>
<dbReference type="SUPFAM" id="SSF53383">
    <property type="entry name" value="PLP-dependent transferases"/>
    <property type="match status" value="1"/>
</dbReference>
<dbReference type="InterPro" id="IPR009010">
    <property type="entry name" value="Asp_de-COase-like_dom_sf"/>
</dbReference>
<dbReference type="Gene3D" id="3.90.1150.10">
    <property type="entry name" value="Aspartate Aminotransferase, domain 1"/>
    <property type="match status" value="1"/>
</dbReference>
<dbReference type="EMBL" id="JBHPBY010000068">
    <property type="protein sequence ID" value="MFC1849962.1"/>
    <property type="molecule type" value="Genomic_DNA"/>
</dbReference>
<comment type="caution">
    <text evidence="13">The sequence shown here is derived from an EMBL/GenBank/DDBJ whole genome shotgun (WGS) entry which is preliminary data.</text>
</comment>
<dbReference type="InterPro" id="IPR006656">
    <property type="entry name" value="Mopterin_OxRdtase"/>
</dbReference>
<dbReference type="InterPro" id="IPR000192">
    <property type="entry name" value="Aminotrans_V_dom"/>
</dbReference>
<keyword evidence="13" id="KW-0032">Aminotransferase</keyword>
<comment type="catalytic activity">
    <reaction evidence="8">
        <text>(sulfur carrier)-H + L-cysteine = (sulfur carrier)-SH + L-alanine</text>
        <dbReference type="Rhea" id="RHEA:43892"/>
        <dbReference type="Rhea" id="RHEA-COMP:14737"/>
        <dbReference type="Rhea" id="RHEA-COMP:14739"/>
        <dbReference type="ChEBI" id="CHEBI:29917"/>
        <dbReference type="ChEBI" id="CHEBI:35235"/>
        <dbReference type="ChEBI" id="CHEBI:57972"/>
        <dbReference type="ChEBI" id="CHEBI:64428"/>
        <dbReference type="EC" id="2.8.1.7"/>
    </reaction>
</comment>
<keyword evidence="4" id="KW-0479">Metal-binding</keyword>
<evidence type="ECO:0000259" key="11">
    <source>
        <dbReference type="Pfam" id="PF00384"/>
    </source>
</evidence>
<feature type="domain" description="Molybdopterin dinucleotide-binding" evidence="12">
    <location>
        <begin position="607"/>
        <end position="713"/>
    </location>
</feature>
<dbReference type="Pfam" id="PF00266">
    <property type="entry name" value="Aminotran_5"/>
    <property type="match status" value="1"/>
</dbReference>
<dbReference type="InterPro" id="IPR020578">
    <property type="entry name" value="Aminotrans_V_PyrdxlP_BS"/>
</dbReference>